<dbReference type="RefSeq" id="WP_203958742.1">
    <property type="nucleotide sequence ID" value="NZ_BOOO01000072.1"/>
</dbReference>
<keyword evidence="3" id="KW-0597">Phosphoprotein</keyword>
<keyword evidence="9" id="KW-0812">Transmembrane</keyword>
<proteinExistence type="predicted"/>
<keyword evidence="5" id="KW-0547">Nucleotide-binding</keyword>
<dbReference type="InterPro" id="IPR011712">
    <property type="entry name" value="Sig_transdc_His_kin_sub3_dim/P"/>
</dbReference>
<evidence type="ECO:0000256" key="3">
    <source>
        <dbReference type="ARBA" id="ARBA00022553"/>
    </source>
</evidence>
<dbReference type="Gene3D" id="3.30.565.10">
    <property type="entry name" value="Histidine kinase-like ATPase, C-terminal domain"/>
    <property type="match status" value="1"/>
</dbReference>
<sequence>MLDGAAPAEPGRRRAWLFDVSIAAAFVAVGQIDVWAPWIAVWWADDPVAGPAALNSVLFFVVAASLAWRRRAPLVVSCVVAGAAAAQAVITATAPIGLLLDGPVLVSLYSVAAYSRRGQALTGLAVMAVAVVVHDLQDPAIRSGEGFDDALFWWLVHLVGWVVGRYVGSRRAAAAMAQRAKTLEGAVRTQRDRIARELHDVVAHGVSVVTVQAGAALSVLDERPDRAREALMAIESTARGALDEMRRLLGVLRAEDVGPSFTPQPSLTDLAELCEQVGAAGLPVALSVEGAVRMLPAGVELAGYRIVQEALTNALRHSGASGAEVRVSYGTDDVVLCVVDDGTGAGEQRGGGFGLIGMRERAAIYGGELTTGPRESVGYAVRARLPYPQVQP</sequence>
<dbReference type="InterPro" id="IPR055558">
    <property type="entry name" value="DUF7134"/>
</dbReference>
<keyword evidence="8" id="KW-0902">Two-component regulatory system</keyword>
<evidence type="ECO:0000256" key="9">
    <source>
        <dbReference type="SAM" id="Phobius"/>
    </source>
</evidence>
<evidence type="ECO:0000256" key="4">
    <source>
        <dbReference type="ARBA" id="ARBA00022679"/>
    </source>
</evidence>
<feature type="transmembrane region" description="Helical" evidence="9">
    <location>
        <begin position="48"/>
        <end position="67"/>
    </location>
</feature>
<dbReference type="Gene3D" id="1.20.5.1930">
    <property type="match status" value="1"/>
</dbReference>
<dbReference type="GO" id="GO:0016020">
    <property type="term" value="C:membrane"/>
    <property type="evidence" value="ECO:0007669"/>
    <property type="project" value="InterPro"/>
</dbReference>
<dbReference type="PANTHER" id="PTHR24421">
    <property type="entry name" value="NITRATE/NITRITE SENSOR PROTEIN NARX-RELATED"/>
    <property type="match status" value="1"/>
</dbReference>
<reference evidence="11 12" key="1">
    <citation type="submission" date="2021-01" db="EMBL/GenBank/DDBJ databases">
        <title>Whole genome shotgun sequence of Planotetraspora mira NBRC 15435.</title>
        <authorList>
            <person name="Komaki H."/>
            <person name="Tamura T."/>
        </authorList>
    </citation>
    <scope>NUCLEOTIDE SEQUENCE [LARGE SCALE GENOMIC DNA]</scope>
    <source>
        <strain evidence="11 12">NBRC 15435</strain>
    </source>
</reference>
<dbReference type="SUPFAM" id="SSF55874">
    <property type="entry name" value="ATPase domain of HSP90 chaperone/DNA topoisomerase II/histidine kinase"/>
    <property type="match status" value="1"/>
</dbReference>
<evidence type="ECO:0000313" key="11">
    <source>
        <dbReference type="EMBL" id="GII34973.1"/>
    </source>
</evidence>
<feature type="transmembrane region" description="Helical" evidence="9">
    <location>
        <begin position="16"/>
        <end position="36"/>
    </location>
</feature>
<feature type="transmembrane region" description="Helical" evidence="9">
    <location>
        <begin position="151"/>
        <end position="168"/>
    </location>
</feature>
<dbReference type="AlphaFoldDB" id="A0A8J3TXN7"/>
<keyword evidence="9" id="KW-0472">Membrane</keyword>
<evidence type="ECO:0000256" key="1">
    <source>
        <dbReference type="ARBA" id="ARBA00000085"/>
    </source>
</evidence>
<organism evidence="11 12">
    <name type="scientific">Planotetraspora mira</name>
    <dbReference type="NCBI Taxonomy" id="58121"/>
    <lineage>
        <taxon>Bacteria</taxon>
        <taxon>Bacillati</taxon>
        <taxon>Actinomycetota</taxon>
        <taxon>Actinomycetes</taxon>
        <taxon>Streptosporangiales</taxon>
        <taxon>Streptosporangiaceae</taxon>
        <taxon>Planotetraspora</taxon>
    </lineage>
</organism>
<dbReference type="InterPro" id="IPR003594">
    <property type="entry name" value="HATPase_dom"/>
</dbReference>
<evidence type="ECO:0000256" key="6">
    <source>
        <dbReference type="ARBA" id="ARBA00022777"/>
    </source>
</evidence>
<comment type="caution">
    <text evidence="11">The sequence shown here is derived from an EMBL/GenBank/DDBJ whole genome shotgun (WGS) entry which is preliminary data.</text>
</comment>
<dbReference type="GO" id="GO:0046983">
    <property type="term" value="F:protein dimerization activity"/>
    <property type="evidence" value="ECO:0007669"/>
    <property type="project" value="InterPro"/>
</dbReference>
<keyword evidence="6 11" id="KW-0418">Kinase</keyword>
<dbReference type="Pfam" id="PF02518">
    <property type="entry name" value="HATPase_c"/>
    <property type="match status" value="1"/>
</dbReference>
<evidence type="ECO:0000313" key="12">
    <source>
        <dbReference type="Proteomes" id="UP000650628"/>
    </source>
</evidence>
<evidence type="ECO:0000256" key="7">
    <source>
        <dbReference type="ARBA" id="ARBA00022840"/>
    </source>
</evidence>
<dbReference type="InterPro" id="IPR050482">
    <property type="entry name" value="Sensor_HK_TwoCompSys"/>
</dbReference>
<evidence type="ECO:0000256" key="5">
    <source>
        <dbReference type="ARBA" id="ARBA00022741"/>
    </source>
</evidence>
<feature type="transmembrane region" description="Helical" evidence="9">
    <location>
        <begin position="74"/>
        <end position="100"/>
    </location>
</feature>
<keyword evidence="4" id="KW-0808">Transferase</keyword>
<keyword evidence="9" id="KW-1133">Transmembrane helix</keyword>
<evidence type="ECO:0000256" key="8">
    <source>
        <dbReference type="ARBA" id="ARBA00023012"/>
    </source>
</evidence>
<dbReference type="GO" id="GO:0005524">
    <property type="term" value="F:ATP binding"/>
    <property type="evidence" value="ECO:0007669"/>
    <property type="project" value="UniProtKB-KW"/>
</dbReference>
<evidence type="ECO:0000256" key="2">
    <source>
        <dbReference type="ARBA" id="ARBA00012438"/>
    </source>
</evidence>
<dbReference type="InterPro" id="IPR036890">
    <property type="entry name" value="HATPase_C_sf"/>
</dbReference>
<dbReference type="EMBL" id="BOOO01000072">
    <property type="protein sequence ID" value="GII34973.1"/>
    <property type="molecule type" value="Genomic_DNA"/>
</dbReference>
<dbReference type="PANTHER" id="PTHR24421:SF10">
    <property type="entry name" value="NITRATE_NITRITE SENSOR PROTEIN NARQ"/>
    <property type="match status" value="1"/>
</dbReference>
<feature type="domain" description="Histidine kinase/HSP90-like ATPase" evidence="10">
    <location>
        <begin position="298"/>
        <end position="389"/>
    </location>
</feature>
<dbReference type="EC" id="2.7.13.3" evidence="2"/>
<dbReference type="SMART" id="SM00387">
    <property type="entry name" value="HATPase_c"/>
    <property type="match status" value="1"/>
</dbReference>
<dbReference type="CDD" id="cd16917">
    <property type="entry name" value="HATPase_UhpB-NarQ-NarX-like"/>
    <property type="match status" value="1"/>
</dbReference>
<comment type="catalytic activity">
    <reaction evidence="1">
        <text>ATP + protein L-histidine = ADP + protein N-phospho-L-histidine.</text>
        <dbReference type="EC" id="2.7.13.3"/>
    </reaction>
</comment>
<evidence type="ECO:0000259" key="10">
    <source>
        <dbReference type="SMART" id="SM00387"/>
    </source>
</evidence>
<keyword evidence="12" id="KW-1185">Reference proteome</keyword>
<accession>A0A8J3TXN7</accession>
<name>A0A8J3TXN7_9ACTN</name>
<gene>
    <name evidence="11" type="ORF">Pmi06nite_84150</name>
</gene>
<keyword evidence="7" id="KW-0067">ATP-binding</keyword>
<dbReference type="GO" id="GO:0000155">
    <property type="term" value="F:phosphorelay sensor kinase activity"/>
    <property type="evidence" value="ECO:0007669"/>
    <property type="project" value="InterPro"/>
</dbReference>
<dbReference type="Pfam" id="PF23539">
    <property type="entry name" value="DUF7134"/>
    <property type="match status" value="1"/>
</dbReference>
<protein>
    <recommendedName>
        <fullName evidence="2">histidine kinase</fullName>
        <ecNumber evidence="2">2.7.13.3</ecNumber>
    </recommendedName>
</protein>
<dbReference type="Pfam" id="PF07730">
    <property type="entry name" value="HisKA_3"/>
    <property type="match status" value="1"/>
</dbReference>
<dbReference type="Proteomes" id="UP000650628">
    <property type="component" value="Unassembled WGS sequence"/>
</dbReference>